<dbReference type="Pfam" id="PF02373">
    <property type="entry name" value="JmjC"/>
    <property type="match status" value="1"/>
</dbReference>
<feature type="compositionally biased region" description="Basic and acidic residues" evidence="7">
    <location>
        <begin position="1"/>
        <end position="15"/>
    </location>
</feature>
<proteinExistence type="inferred from homology"/>
<feature type="region of interest" description="Disordered" evidence="7">
    <location>
        <begin position="1"/>
        <end position="38"/>
    </location>
</feature>
<accession>A0A167X975</accession>
<dbReference type="EMBL" id="AZGZ01000019">
    <property type="protein sequence ID" value="KZZ89792.1"/>
    <property type="molecule type" value="Genomic_DNA"/>
</dbReference>
<dbReference type="GO" id="GO:0051864">
    <property type="term" value="F:histone H3K36 demethylase activity"/>
    <property type="evidence" value="ECO:0007669"/>
    <property type="project" value="TreeGrafter"/>
</dbReference>
<dbReference type="Gene3D" id="3.30.40.10">
    <property type="entry name" value="Zinc/RING finger domain, C3HC4 (zinc finger)"/>
    <property type="match status" value="1"/>
</dbReference>
<dbReference type="GO" id="GO:0005634">
    <property type="term" value="C:nucleus"/>
    <property type="evidence" value="ECO:0007669"/>
    <property type="project" value="TreeGrafter"/>
</dbReference>
<protein>
    <recommendedName>
        <fullName evidence="2">[histone H3]-trimethyl-L-lysine(9) demethylase</fullName>
        <ecNumber evidence="2">1.14.11.66</ecNumber>
    </recommendedName>
</protein>
<dbReference type="Pfam" id="PF02375">
    <property type="entry name" value="JmjN"/>
    <property type="match status" value="1"/>
</dbReference>
<comment type="caution">
    <text evidence="11">The sequence shown here is derived from an EMBL/GenBank/DDBJ whole genome shotgun (WGS) entry which is preliminary data.</text>
</comment>
<dbReference type="SMART" id="SM00545">
    <property type="entry name" value="JmjN"/>
    <property type="match status" value="1"/>
</dbReference>
<name>A0A167X975_9EURO</name>
<dbReference type="FunFam" id="2.60.120.650:FF:000024">
    <property type="entry name" value="Putative jumonji family transcription factor"/>
    <property type="match status" value="1"/>
</dbReference>
<dbReference type="InterPro" id="IPR013083">
    <property type="entry name" value="Znf_RING/FYVE/PHD"/>
</dbReference>
<gene>
    <name evidence="11" type="ORF">AAP_04143</name>
</gene>
<feature type="domain" description="PHD-type" evidence="10">
    <location>
        <begin position="550"/>
        <end position="674"/>
    </location>
</feature>
<dbReference type="SUPFAM" id="SSF51197">
    <property type="entry name" value="Clavaminate synthase-like"/>
    <property type="match status" value="1"/>
</dbReference>
<dbReference type="GO" id="GO:0008270">
    <property type="term" value="F:zinc ion binding"/>
    <property type="evidence" value="ECO:0007669"/>
    <property type="project" value="UniProtKB-KW"/>
</dbReference>
<dbReference type="Gene3D" id="2.60.120.650">
    <property type="entry name" value="Cupin"/>
    <property type="match status" value="2"/>
</dbReference>
<evidence type="ECO:0000259" key="9">
    <source>
        <dbReference type="PROSITE" id="PS51184"/>
    </source>
</evidence>
<keyword evidence="12" id="KW-1185">Reference proteome</keyword>
<keyword evidence="3" id="KW-0479">Metal-binding</keyword>
<keyword evidence="4" id="KW-0863">Zinc-finger</keyword>
<dbReference type="PROSITE" id="PS51183">
    <property type="entry name" value="JMJN"/>
    <property type="match status" value="1"/>
</dbReference>
<evidence type="ECO:0000256" key="2">
    <source>
        <dbReference type="ARBA" id="ARBA00012900"/>
    </source>
</evidence>
<keyword evidence="5" id="KW-0862">Zinc</keyword>
<evidence type="ECO:0000313" key="11">
    <source>
        <dbReference type="EMBL" id="KZZ89792.1"/>
    </source>
</evidence>
<dbReference type="Proteomes" id="UP000242877">
    <property type="component" value="Unassembled WGS sequence"/>
</dbReference>
<dbReference type="Pfam" id="PF13832">
    <property type="entry name" value="zf-HC5HC2H_2"/>
    <property type="match status" value="1"/>
</dbReference>
<dbReference type="InterPro" id="IPR003349">
    <property type="entry name" value="JmjN"/>
</dbReference>
<evidence type="ECO:0000256" key="5">
    <source>
        <dbReference type="ARBA" id="ARBA00022833"/>
    </source>
</evidence>
<feature type="compositionally biased region" description="Low complexity" evidence="7">
    <location>
        <begin position="178"/>
        <end position="193"/>
    </location>
</feature>
<dbReference type="PANTHER" id="PTHR10694">
    <property type="entry name" value="LYSINE-SPECIFIC DEMETHYLASE"/>
    <property type="match status" value="1"/>
</dbReference>
<evidence type="ECO:0000256" key="4">
    <source>
        <dbReference type="ARBA" id="ARBA00022771"/>
    </source>
</evidence>
<dbReference type="EC" id="1.14.11.66" evidence="2"/>
<dbReference type="VEuPathDB" id="FungiDB:AAP_04143"/>
<comment type="similarity">
    <text evidence="1">Belongs to the JHDM3 histone demethylase family.</text>
</comment>
<evidence type="ECO:0000256" key="3">
    <source>
        <dbReference type="ARBA" id="ARBA00022723"/>
    </source>
</evidence>
<dbReference type="GO" id="GO:0000785">
    <property type="term" value="C:chromatin"/>
    <property type="evidence" value="ECO:0007669"/>
    <property type="project" value="TreeGrafter"/>
</dbReference>
<evidence type="ECO:0000259" key="8">
    <source>
        <dbReference type="PROSITE" id="PS51183"/>
    </source>
</evidence>
<evidence type="ECO:0000256" key="7">
    <source>
        <dbReference type="SAM" id="MobiDB-lite"/>
    </source>
</evidence>
<dbReference type="PROSITE" id="PS51184">
    <property type="entry name" value="JMJC"/>
    <property type="match status" value="1"/>
</dbReference>
<organism evidence="11 12">
    <name type="scientific">Ascosphaera apis ARSEF 7405</name>
    <dbReference type="NCBI Taxonomy" id="392613"/>
    <lineage>
        <taxon>Eukaryota</taxon>
        <taxon>Fungi</taxon>
        <taxon>Dikarya</taxon>
        <taxon>Ascomycota</taxon>
        <taxon>Pezizomycotina</taxon>
        <taxon>Eurotiomycetes</taxon>
        <taxon>Eurotiomycetidae</taxon>
        <taxon>Onygenales</taxon>
        <taxon>Ascosphaeraceae</taxon>
        <taxon>Ascosphaera</taxon>
    </lineage>
</organism>
<evidence type="ECO:0000313" key="12">
    <source>
        <dbReference type="Proteomes" id="UP000242877"/>
    </source>
</evidence>
<sequence>MSFSDRTVRMNHESRSASMTPPASLDGERHTSCPNAENDPICDIRPDHYYDGGGIPVFKPTMEQFHDFERFIRAVDHYGMQSGVIKVIPPKEWSDSLPPLDEAIKKVRIKRPNLQEFHRGSAGHGTFTHAIFEKQRTYTLPEWKAECNSSQHQPPARRGQIRRNNDRGTRPTQPGNQASPSKSKMSAAARSISVPKTQTQRSKAEGPPTPVSPEARPTIETEDLSDNETLSTTKSRGRRAGSKRKHTDTNADDEIDEEQFKDFNYRLEYVDEYTPERCKELETAYWKSLGTGGHALYGADMPGSLFDDSTTSWNVAHLPNILNALGQDVPGVTTAYLYLGMWKASFAWHLEDVDLYSINYIHFGAPKQWYSISQRDAPRFEAAVKSIWPDDAKKCDQFLRHKTHIVSPSRLKNEFNIEVNRMVHYQGEFVITYPYGYHSGFNLGYNCAESVNFATEKWLDYARVAKRCNCESFSPWIDIDDLERKLRGEPTPEPDRSIEYDSDASNAPSDLLTPPRSIQEKIHGSGKRRKLNARDTRSRRSKSRTTPLKTSPCVLCPNDFDYEELLPTQDGASRAHRTCAKYIEETSVLSDSAGNEFVCYIDNIPKSRLGIKCLHCREAWGACFQCTHGKCTRSYPLCALLAGVQAEVGKVSVIAEDGNEYFIQAVDLKCKYHRQKKGVSSASNLLDEIAANLKPGELVQYQPDKEIYGAQVVENRQAEKQLLLRTLPKNDVVEVPYKFLLVVKRSNFSPISSDIRPLPADLTRKVDNEKEVKPSMPISGSCFADPDSNHHWAEFSSADPTHHFPLKVDLFQPERIWHYLGQSSTEYRAQYTENPGRPYHNPRSHFLGSVKPQVSPDAVAAATYHTPSQLQPSQAQCYTVNTAIVMPTPQFHGPDYQQEAKVVASTPYKQESPYIKREPTESPRHISDNVATFENIPWNGGLSSQMKEAHQLFTSIVDHANKRAGYQIVDPDFAAQCLVGCINTAMPQDGIEKLMAAMPDTSPHIRGSDDQPVKPNSEEAMNLLRMLRFAVVNFVRHAKDSPANGLFSRKNSRSFSKPAMPRYAYLELQQQSRPAIYQSPYAPGGGFSAYAKEEYKLLEKATPTPKKNSAADFFQSLSAEDQKKILQAYGKEVTQRQSPALSAASPSPARIVEPQLHEDPTEHDFCGADISIPFDVPFRADSPASSFGRPPLHEYSPFPDSDFSAHPKLPRSIHDQHDLFADSHSQRFWSRMWDGDAPDHRPLFSPRGRPNHYSPSTASLDIVRGPGSISGMDMIGFNFEDDSLIGPLTPSKFSQDPYK</sequence>
<reference evidence="11 12" key="1">
    <citation type="journal article" date="2016" name="Genome Biol. Evol.">
        <title>Divergent and convergent evolution of fungal pathogenicity.</title>
        <authorList>
            <person name="Shang Y."/>
            <person name="Xiao G."/>
            <person name="Zheng P."/>
            <person name="Cen K."/>
            <person name="Zhan S."/>
            <person name="Wang C."/>
        </authorList>
    </citation>
    <scope>NUCLEOTIDE SEQUENCE [LARGE SCALE GENOMIC DNA]</scope>
    <source>
        <strain evidence="11 12">ARSEF 7405</strain>
    </source>
</reference>
<evidence type="ECO:0000256" key="6">
    <source>
        <dbReference type="ARBA" id="ARBA00049349"/>
    </source>
</evidence>
<comment type="catalytic activity">
    <reaction evidence="6">
        <text>N(6),N(6),N(6)-trimethyl-L-lysyl(9)-[histone H3] + 2 2-oxoglutarate + 2 O2 = N(6)-methyl-L-lysyl(9)-[histone H3] + 2 formaldehyde + 2 succinate + 2 CO2</text>
        <dbReference type="Rhea" id="RHEA:60200"/>
        <dbReference type="Rhea" id="RHEA-COMP:15538"/>
        <dbReference type="Rhea" id="RHEA-COMP:15542"/>
        <dbReference type="ChEBI" id="CHEBI:15379"/>
        <dbReference type="ChEBI" id="CHEBI:16526"/>
        <dbReference type="ChEBI" id="CHEBI:16810"/>
        <dbReference type="ChEBI" id="CHEBI:16842"/>
        <dbReference type="ChEBI" id="CHEBI:30031"/>
        <dbReference type="ChEBI" id="CHEBI:61929"/>
        <dbReference type="ChEBI" id="CHEBI:61961"/>
        <dbReference type="EC" id="1.14.11.66"/>
    </reaction>
</comment>
<dbReference type="OrthoDB" id="9547406at2759"/>
<feature type="region of interest" description="Disordered" evidence="7">
    <location>
        <begin position="145"/>
        <end position="251"/>
    </location>
</feature>
<dbReference type="Pfam" id="PF23258">
    <property type="entry name" value="DUF7072"/>
    <property type="match status" value="1"/>
</dbReference>
<dbReference type="GO" id="GO:0140684">
    <property type="term" value="F:histone H3K9me2/H3K9me3 demethylase activity"/>
    <property type="evidence" value="ECO:0007669"/>
    <property type="project" value="UniProtKB-EC"/>
</dbReference>
<feature type="compositionally biased region" description="Basic residues" evidence="7">
    <location>
        <begin position="235"/>
        <end position="246"/>
    </location>
</feature>
<dbReference type="GO" id="GO:0010468">
    <property type="term" value="P:regulation of gene expression"/>
    <property type="evidence" value="ECO:0007669"/>
    <property type="project" value="TreeGrafter"/>
</dbReference>
<feature type="region of interest" description="Disordered" evidence="7">
    <location>
        <begin position="1240"/>
        <end position="1259"/>
    </location>
</feature>
<dbReference type="PROSITE" id="PS51805">
    <property type="entry name" value="EPHD"/>
    <property type="match status" value="1"/>
</dbReference>
<feature type="compositionally biased region" description="Basic and acidic residues" evidence="7">
    <location>
        <begin position="484"/>
        <end position="499"/>
    </location>
</feature>
<dbReference type="CDD" id="cd15571">
    <property type="entry name" value="ePHD"/>
    <property type="match status" value="1"/>
</dbReference>
<dbReference type="SMART" id="SM00558">
    <property type="entry name" value="JmjC"/>
    <property type="match status" value="1"/>
</dbReference>
<dbReference type="InterPro" id="IPR034732">
    <property type="entry name" value="EPHD"/>
</dbReference>
<dbReference type="PANTHER" id="PTHR10694:SF7">
    <property type="entry name" value="[HISTONE H3]-TRIMETHYL-L-LYSINE(9) DEMETHYLASE"/>
    <property type="match status" value="1"/>
</dbReference>
<dbReference type="InterPro" id="IPR055500">
    <property type="entry name" value="DUF7072"/>
</dbReference>
<evidence type="ECO:0000259" key="10">
    <source>
        <dbReference type="PROSITE" id="PS51805"/>
    </source>
</evidence>
<dbReference type="InterPro" id="IPR003347">
    <property type="entry name" value="JmjC_dom"/>
</dbReference>
<feature type="domain" description="JmjC" evidence="9">
    <location>
        <begin position="307"/>
        <end position="470"/>
    </location>
</feature>
<feature type="region of interest" description="Disordered" evidence="7">
    <location>
        <begin position="484"/>
        <end position="549"/>
    </location>
</feature>
<feature type="domain" description="JmjN" evidence="8">
    <location>
        <begin position="55"/>
        <end position="96"/>
    </location>
</feature>
<evidence type="ECO:0000256" key="1">
    <source>
        <dbReference type="ARBA" id="ARBA00009711"/>
    </source>
</evidence>